<evidence type="ECO:0000313" key="1">
    <source>
        <dbReference type="EMBL" id="KAJ3051609.1"/>
    </source>
</evidence>
<accession>A0AAD5SDM7</accession>
<name>A0AAD5SDM7_9FUNG</name>
<proteinExistence type="predicted"/>
<reference evidence="1" key="1">
    <citation type="submission" date="2020-05" db="EMBL/GenBank/DDBJ databases">
        <title>Phylogenomic resolution of chytrid fungi.</title>
        <authorList>
            <person name="Stajich J.E."/>
            <person name="Amses K."/>
            <person name="Simmons R."/>
            <person name="Seto K."/>
            <person name="Myers J."/>
            <person name="Bonds A."/>
            <person name="Quandt C.A."/>
            <person name="Barry K."/>
            <person name="Liu P."/>
            <person name="Grigoriev I."/>
            <person name="Longcore J.E."/>
            <person name="James T.Y."/>
        </authorList>
    </citation>
    <scope>NUCLEOTIDE SEQUENCE</scope>
    <source>
        <strain evidence="1">JEL0318</strain>
    </source>
</reference>
<protein>
    <submittedName>
        <fullName evidence="1">Uncharacterized protein</fullName>
    </submittedName>
</protein>
<comment type="caution">
    <text evidence="1">The sequence shown here is derived from an EMBL/GenBank/DDBJ whole genome shotgun (WGS) entry which is preliminary data.</text>
</comment>
<evidence type="ECO:0000313" key="2">
    <source>
        <dbReference type="Proteomes" id="UP001212841"/>
    </source>
</evidence>
<gene>
    <name evidence="1" type="ORF">HK097_007371</name>
</gene>
<dbReference type="EMBL" id="JADGJD010000377">
    <property type="protein sequence ID" value="KAJ3051609.1"/>
    <property type="molecule type" value="Genomic_DNA"/>
</dbReference>
<sequence length="324" mass="35478">MWVTPRAADGSVVTGANAVCTAQGISRCFNRIEVRSGSTPIETFQYDDVVGLFYSTQSDKKKKWLKLTEGHNDTAAFTNGTREFGGVQLIFSLANVDNVFLNPAVASFTIENPALRTCLIYPDPSVVHALTSAVASGRSAWLPTSEIESFRTVGLNSTNILVTNSVGSYTSIDSVRYACYKQPEYNARSNDKYKRFSSNGLREWSVEVANLTNPATRKFRNGNGSIETIMITFLSEAGGLNNMDDICNLPDDFYTPHFQWGLNFQSQSEQHASGISTVGAANTNIVGDFTFAAPITSDVVINTYVTCSTLLEVTQGLINTWRVF</sequence>
<organism evidence="1 2">
    <name type="scientific">Rhizophlyctis rosea</name>
    <dbReference type="NCBI Taxonomy" id="64517"/>
    <lineage>
        <taxon>Eukaryota</taxon>
        <taxon>Fungi</taxon>
        <taxon>Fungi incertae sedis</taxon>
        <taxon>Chytridiomycota</taxon>
        <taxon>Chytridiomycota incertae sedis</taxon>
        <taxon>Chytridiomycetes</taxon>
        <taxon>Rhizophlyctidales</taxon>
        <taxon>Rhizophlyctidaceae</taxon>
        <taxon>Rhizophlyctis</taxon>
    </lineage>
</organism>
<dbReference type="AlphaFoldDB" id="A0AAD5SDM7"/>
<dbReference type="Proteomes" id="UP001212841">
    <property type="component" value="Unassembled WGS sequence"/>
</dbReference>
<keyword evidence="2" id="KW-1185">Reference proteome</keyword>